<feature type="domain" description="Helicase ATP-binding" evidence="10">
    <location>
        <begin position="623"/>
        <end position="829"/>
    </location>
</feature>
<dbReference type="Gene3D" id="3.40.50.300">
    <property type="entry name" value="P-loop containing nucleotide triphosphate hydrolases"/>
    <property type="match status" value="1"/>
</dbReference>
<dbReference type="GO" id="GO:0005634">
    <property type="term" value="C:nucleus"/>
    <property type="evidence" value="ECO:0007669"/>
    <property type="project" value="UniProtKB-SubCell"/>
</dbReference>
<name>A0AAV5U3E4_9BILA</name>
<keyword evidence="4" id="KW-0378">Hydrolase</keyword>
<dbReference type="Proteomes" id="UP001432027">
    <property type="component" value="Unassembled WGS sequence"/>
</dbReference>
<feature type="non-terminal residue" evidence="12">
    <location>
        <position position="1"/>
    </location>
</feature>
<evidence type="ECO:0000313" key="12">
    <source>
        <dbReference type="EMBL" id="GMT01384.1"/>
    </source>
</evidence>
<sequence length="1490" mass="169045">VNVAMENGDAVEDPSNSRATTDHLFTLTDSIESDFSKLFAPISALRSSGTADLLLVRSTAQDLVESLDDLLISAKEKLYNFITSLEGAPPVETEEPTTFIELDLASLISSATEPISLHCPPEETENLPPVDQSGEVDQEEDRVDQEVDQPEVIDENCPEEEREVKEEAVRGEKKPKKEKQNSDSDIEIIEEITHSKKKEESKKKRQSKEEVTVHKMAKKRRMSLNQIIESNRTIDSTSEEEETNGNVTDGSVISDEDLELAAQIKKERDAKRASKRPPKKEKEGKKEKRSRKKADEKEKAIKNARKLLDESDEEEEEEENGKSVDEEEEDEEVAPKKASRSRAAKNGSSSKNGGGNGKKKDDVIMLDSDDDEMVPVKKSSKKDSDDDEMVPVKKSSKKAKDESDEDMPNLGEDEEEEEDELETTMGESDEELLAQSRRLARRAKIVGSDESEGEKKEKKGKRKRATIDSEDESDEKEKSKKKKEHKKRRRAQISGSEDEGEASEAETKQKSPEKKKKKKGLLGKDDLAQETIDAEKAEKERRKRLETKQKEFNGIELAEGPDLASALTGSQTSVRLKAVCVDPDKNSDPPEPVNVHPSLVRILKPHQAQGIQFMYDSAFESVDRVKEEGGGGILAHCMGLGKTLQVISFLHTVMSHPKLSEVCKRVLIVVPKNVVINWYKEFAKWIDDNDEDLAIFEVSELDSFKNNVDRCAALKYWHQSETPAIMIIGYDMFRILTFDEGDRKLPKGKVAPKKNKKFAKLQEDFRKYLQDPGPDLIVCDEAHKLKNDESALSKTMVKIRTKRRICLTGTPLQNNLLEYHCMVNFVKPGLLGTKTEFSNRFANIITRGRTKDATPTEVRFMKRRCHVLFEHLKKCVDRKDYRVLSEAIPPKQEYVIYVRLTKRQIQLYRAFLETTDGQTLSKRLLPDYHVLSRVWTHPYQLVTHEREAERKRLLMDDAEEDENFIDDDDMTDSGSDSDESEKDTRGKGGRDKGGGGRKKRRGGDATSEDEEEELSQIPDSRRTTAAERKSKRLAGEAAPDRPETPPEYIGWFSGQGLVSEEDASDYSLSYKLLLLIDIIKKCEEIGDKLLVFSQSLESLSLIKRMLEWLHMNDKWFEDGHTAMNAADEEWGWVDGLDYLSIDGSVQSGKRDAVQTAFNDRGNLRARLMLISTRAGSLGTNMVAANRVIIFDACWNPSHDTQSLFRVYRFGQTKPVYIYRFIAQGTMEERIYKRQVTKESTSMRVVDEAQIQRHFAGHDLDELYMFDPVEEPGEDDEVQPVFAPPKDRLLADVLRSRKEAVVNYLQHDTLFQNMDDEKLTEAECAEAWDDYEREKTAPPMNYAAYGGARVGLPMPGMQMGQMQMADLARAAQIQQTNNLRGDPIYVGCFGIRGMNHENALKVVYLKRCLDEFMPSIPHHLRGGIHDFAPYFNTLIQEGMNAGHSPVWLLNRTTSIFRTVVKLCIDNVPSLRPTLKRIHQNTPQFFDPAAIP</sequence>
<feature type="compositionally biased region" description="Acidic residues" evidence="9">
    <location>
        <begin position="960"/>
        <end position="981"/>
    </location>
</feature>
<feature type="domain" description="Helicase C-terminal" evidence="11">
    <location>
        <begin position="1074"/>
        <end position="1256"/>
    </location>
</feature>
<feature type="compositionally biased region" description="Acidic residues" evidence="9">
    <location>
        <begin position="310"/>
        <end position="332"/>
    </location>
</feature>
<dbReference type="PANTHER" id="PTHR45797">
    <property type="entry name" value="RAD54-LIKE"/>
    <property type="match status" value="1"/>
</dbReference>
<evidence type="ECO:0000256" key="5">
    <source>
        <dbReference type="ARBA" id="ARBA00022806"/>
    </source>
</evidence>
<feature type="compositionally biased region" description="Acidic residues" evidence="9">
    <location>
        <begin position="134"/>
        <end position="161"/>
    </location>
</feature>
<dbReference type="Gene3D" id="3.40.50.10810">
    <property type="entry name" value="Tandem AAA-ATPase domain"/>
    <property type="match status" value="1"/>
</dbReference>
<feature type="compositionally biased region" description="Basic and acidic residues" evidence="9">
    <location>
        <begin position="162"/>
        <end position="172"/>
    </location>
</feature>
<feature type="compositionally biased region" description="Basic and acidic residues" evidence="9">
    <location>
        <begin position="522"/>
        <end position="540"/>
    </location>
</feature>
<comment type="subcellular location">
    <subcellularLocation>
        <location evidence="1">Nucleus</location>
    </subcellularLocation>
</comment>
<dbReference type="EMBL" id="BTSX01000005">
    <property type="protein sequence ID" value="GMT01384.1"/>
    <property type="molecule type" value="Genomic_DNA"/>
</dbReference>
<proteinExistence type="inferred from homology"/>
<keyword evidence="13" id="KW-1185">Reference proteome</keyword>
<feature type="compositionally biased region" description="Basic residues" evidence="9">
    <location>
        <begin position="479"/>
        <end position="491"/>
    </location>
</feature>
<evidence type="ECO:0000313" key="13">
    <source>
        <dbReference type="Proteomes" id="UP001432027"/>
    </source>
</evidence>
<dbReference type="GO" id="GO:0016887">
    <property type="term" value="F:ATP hydrolysis activity"/>
    <property type="evidence" value="ECO:0007669"/>
    <property type="project" value="InterPro"/>
</dbReference>
<feature type="region of interest" description="Disordered" evidence="9">
    <location>
        <begin position="115"/>
        <end position="545"/>
    </location>
</feature>
<keyword evidence="3" id="KW-0547">Nucleotide-binding</keyword>
<dbReference type="InterPro" id="IPR000330">
    <property type="entry name" value="SNF2_N"/>
</dbReference>
<dbReference type="SMART" id="SM00487">
    <property type="entry name" value="DEXDc"/>
    <property type="match status" value="1"/>
</dbReference>
<comment type="similarity">
    <text evidence="2">Belongs to the SNF2/RAD54 helicase family.</text>
</comment>
<dbReference type="SMART" id="SM00490">
    <property type="entry name" value="HELICc"/>
    <property type="match status" value="1"/>
</dbReference>
<keyword evidence="6" id="KW-0067">ATP-binding</keyword>
<evidence type="ECO:0000256" key="8">
    <source>
        <dbReference type="ARBA" id="ARBA00023242"/>
    </source>
</evidence>
<dbReference type="CDD" id="cd18793">
    <property type="entry name" value="SF2_C_SNF"/>
    <property type="match status" value="1"/>
</dbReference>
<feature type="compositionally biased region" description="Basic and acidic residues" evidence="9">
    <location>
        <begin position="1019"/>
        <end position="1028"/>
    </location>
</feature>
<evidence type="ECO:0008006" key="14">
    <source>
        <dbReference type="Google" id="ProtNLM"/>
    </source>
</evidence>
<dbReference type="Pfam" id="PF00176">
    <property type="entry name" value="SNF2-rel_dom"/>
    <property type="match status" value="1"/>
</dbReference>
<evidence type="ECO:0000259" key="10">
    <source>
        <dbReference type="PROSITE" id="PS51192"/>
    </source>
</evidence>
<dbReference type="InterPro" id="IPR044574">
    <property type="entry name" value="ARIP4-like"/>
</dbReference>
<reference evidence="12" key="1">
    <citation type="submission" date="2023-10" db="EMBL/GenBank/DDBJ databases">
        <title>Genome assembly of Pristionchus species.</title>
        <authorList>
            <person name="Yoshida K."/>
            <person name="Sommer R.J."/>
        </authorList>
    </citation>
    <scope>NUCLEOTIDE SEQUENCE</scope>
    <source>
        <strain evidence="12">RS0144</strain>
    </source>
</reference>
<organism evidence="12 13">
    <name type="scientific">Pristionchus entomophagus</name>
    <dbReference type="NCBI Taxonomy" id="358040"/>
    <lineage>
        <taxon>Eukaryota</taxon>
        <taxon>Metazoa</taxon>
        <taxon>Ecdysozoa</taxon>
        <taxon>Nematoda</taxon>
        <taxon>Chromadorea</taxon>
        <taxon>Rhabditida</taxon>
        <taxon>Rhabditina</taxon>
        <taxon>Diplogasteromorpha</taxon>
        <taxon>Diplogasteroidea</taxon>
        <taxon>Neodiplogasteridae</taxon>
        <taxon>Pristionchus</taxon>
    </lineage>
</organism>
<dbReference type="GO" id="GO:0005524">
    <property type="term" value="F:ATP binding"/>
    <property type="evidence" value="ECO:0007669"/>
    <property type="project" value="UniProtKB-KW"/>
</dbReference>
<feature type="compositionally biased region" description="Basic and acidic residues" evidence="9">
    <location>
        <begin position="191"/>
        <end position="213"/>
    </location>
</feature>
<evidence type="ECO:0000256" key="4">
    <source>
        <dbReference type="ARBA" id="ARBA00022801"/>
    </source>
</evidence>
<evidence type="ECO:0000256" key="1">
    <source>
        <dbReference type="ARBA" id="ARBA00004123"/>
    </source>
</evidence>
<dbReference type="InterPro" id="IPR027417">
    <property type="entry name" value="P-loop_NTPase"/>
</dbReference>
<keyword evidence="8" id="KW-0539">Nucleus</keyword>
<feature type="region of interest" description="Disordered" evidence="9">
    <location>
        <begin position="960"/>
        <end position="1048"/>
    </location>
</feature>
<evidence type="ECO:0000256" key="2">
    <source>
        <dbReference type="ARBA" id="ARBA00007025"/>
    </source>
</evidence>
<accession>A0AAV5U3E4</accession>
<evidence type="ECO:0000256" key="7">
    <source>
        <dbReference type="ARBA" id="ARBA00023125"/>
    </source>
</evidence>
<dbReference type="SUPFAM" id="SSF52540">
    <property type="entry name" value="P-loop containing nucleoside triphosphate hydrolases"/>
    <property type="match status" value="2"/>
</dbReference>
<dbReference type="InterPro" id="IPR049730">
    <property type="entry name" value="SNF2/RAD54-like_C"/>
</dbReference>
<keyword evidence="7" id="KW-0238">DNA-binding</keyword>
<dbReference type="PROSITE" id="PS51192">
    <property type="entry name" value="HELICASE_ATP_BIND_1"/>
    <property type="match status" value="1"/>
</dbReference>
<evidence type="ECO:0000256" key="6">
    <source>
        <dbReference type="ARBA" id="ARBA00022840"/>
    </source>
</evidence>
<gene>
    <name evidence="12" type="ORF">PENTCL1PPCAC_23558</name>
</gene>
<comment type="caution">
    <text evidence="12">The sequence shown here is derived from an EMBL/GenBank/DDBJ whole genome shotgun (WGS) entry which is preliminary data.</text>
</comment>
<evidence type="ECO:0000256" key="3">
    <source>
        <dbReference type="ARBA" id="ARBA00022741"/>
    </source>
</evidence>
<keyword evidence="5" id="KW-0347">Helicase</keyword>
<feature type="compositionally biased region" description="Basic and acidic residues" evidence="9">
    <location>
        <begin position="293"/>
        <end position="309"/>
    </location>
</feature>
<feature type="compositionally biased region" description="Basic and acidic residues" evidence="9">
    <location>
        <begin position="982"/>
        <end position="994"/>
    </location>
</feature>
<dbReference type="GO" id="GO:0003677">
    <property type="term" value="F:DNA binding"/>
    <property type="evidence" value="ECO:0007669"/>
    <property type="project" value="UniProtKB-KW"/>
</dbReference>
<feature type="compositionally biased region" description="Polar residues" evidence="9">
    <location>
        <begin position="223"/>
        <end position="236"/>
    </location>
</feature>
<dbReference type="Pfam" id="PF00271">
    <property type="entry name" value="Helicase_C"/>
    <property type="match status" value="1"/>
</dbReference>
<dbReference type="GO" id="GO:0004386">
    <property type="term" value="F:helicase activity"/>
    <property type="evidence" value="ECO:0007669"/>
    <property type="project" value="UniProtKB-KW"/>
</dbReference>
<dbReference type="PROSITE" id="PS51194">
    <property type="entry name" value="HELICASE_CTER"/>
    <property type="match status" value="1"/>
</dbReference>
<dbReference type="InterPro" id="IPR014001">
    <property type="entry name" value="Helicase_ATP-bd"/>
</dbReference>
<evidence type="ECO:0000256" key="9">
    <source>
        <dbReference type="SAM" id="MobiDB-lite"/>
    </source>
</evidence>
<feature type="compositionally biased region" description="Acidic residues" evidence="9">
    <location>
        <begin position="402"/>
        <end position="432"/>
    </location>
</feature>
<dbReference type="InterPro" id="IPR038718">
    <property type="entry name" value="SNF2-like_sf"/>
</dbReference>
<evidence type="ECO:0000259" key="11">
    <source>
        <dbReference type="PROSITE" id="PS51194"/>
    </source>
</evidence>
<dbReference type="PANTHER" id="PTHR45797:SF3">
    <property type="entry name" value="TRANSCRIPTIONAL REGULATOR ATRX HOMOLOG"/>
    <property type="match status" value="1"/>
</dbReference>
<dbReference type="InterPro" id="IPR001650">
    <property type="entry name" value="Helicase_C-like"/>
</dbReference>
<protein>
    <recommendedName>
        <fullName evidence="14">Xnp-1</fullName>
    </recommendedName>
</protein>